<name>A0AAV6TED7_9ARAC</name>
<organism evidence="2 3">
    <name type="scientific">Oedothorax gibbosus</name>
    <dbReference type="NCBI Taxonomy" id="931172"/>
    <lineage>
        <taxon>Eukaryota</taxon>
        <taxon>Metazoa</taxon>
        <taxon>Ecdysozoa</taxon>
        <taxon>Arthropoda</taxon>
        <taxon>Chelicerata</taxon>
        <taxon>Arachnida</taxon>
        <taxon>Araneae</taxon>
        <taxon>Araneomorphae</taxon>
        <taxon>Entelegynae</taxon>
        <taxon>Araneoidea</taxon>
        <taxon>Linyphiidae</taxon>
        <taxon>Erigoninae</taxon>
        <taxon>Oedothorax</taxon>
    </lineage>
</organism>
<evidence type="ECO:0000256" key="1">
    <source>
        <dbReference type="SAM" id="MobiDB-lite"/>
    </source>
</evidence>
<accession>A0AAV6TED7</accession>
<sequence>MYRPSQNNPPESVLGADRALQGGSALGARSVILTGRFPLNRDLNPTSPALTANPYPEVTDRTCRHSLTYIVLVTRGCSPWRPAADMGTDRHENYTISLGFFKGQQRRTGHRKRRGAFYENSVPISGRADSRDTNSYKEKINSSPGPPSTSPSSVALPHLVPKDLSPCPGWGNI</sequence>
<reference evidence="2 3" key="1">
    <citation type="journal article" date="2022" name="Nat. Ecol. Evol.">
        <title>A masculinizing supergene underlies an exaggerated male reproductive morph in a spider.</title>
        <authorList>
            <person name="Hendrickx F."/>
            <person name="De Corte Z."/>
            <person name="Sonet G."/>
            <person name="Van Belleghem S.M."/>
            <person name="Kostlbacher S."/>
            <person name="Vangestel C."/>
        </authorList>
    </citation>
    <scope>NUCLEOTIDE SEQUENCE [LARGE SCALE GENOMIC DNA]</scope>
    <source>
        <strain evidence="2">W744_W776</strain>
    </source>
</reference>
<proteinExistence type="predicted"/>
<evidence type="ECO:0000313" key="3">
    <source>
        <dbReference type="Proteomes" id="UP000827092"/>
    </source>
</evidence>
<feature type="region of interest" description="Disordered" evidence="1">
    <location>
        <begin position="120"/>
        <end position="160"/>
    </location>
</feature>
<dbReference type="PANTHER" id="PTHR34141:SF1">
    <property type="match status" value="1"/>
</dbReference>
<dbReference type="Proteomes" id="UP000827092">
    <property type="component" value="Unassembled WGS sequence"/>
</dbReference>
<evidence type="ECO:0000313" key="2">
    <source>
        <dbReference type="EMBL" id="KAG8156062.1"/>
    </source>
</evidence>
<dbReference type="PANTHER" id="PTHR34141">
    <property type="match status" value="1"/>
</dbReference>
<protein>
    <submittedName>
        <fullName evidence="2">Uncharacterized protein</fullName>
    </submittedName>
</protein>
<dbReference type="EMBL" id="JAFNEN010006346">
    <property type="protein sequence ID" value="KAG8156062.1"/>
    <property type="molecule type" value="Genomic_DNA"/>
</dbReference>
<gene>
    <name evidence="2" type="ORF">JTE90_019126</name>
</gene>
<keyword evidence="3" id="KW-1185">Reference proteome</keyword>
<comment type="caution">
    <text evidence="2">The sequence shown here is derived from an EMBL/GenBank/DDBJ whole genome shotgun (WGS) entry which is preliminary data.</text>
</comment>
<dbReference type="AlphaFoldDB" id="A0AAV6TED7"/>
<feature type="compositionally biased region" description="Basic and acidic residues" evidence="1">
    <location>
        <begin position="128"/>
        <end position="140"/>
    </location>
</feature>